<feature type="transmembrane region" description="Helical" evidence="2">
    <location>
        <begin position="358"/>
        <end position="377"/>
    </location>
</feature>
<dbReference type="AlphaFoldDB" id="A0A3S0PG36"/>
<dbReference type="InterPro" id="IPR002656">
    <property type="entry name" value="Acyl_transf_3_dom"/>
</dbReference>
<keyword evidence="2" id="KW-1133">Transmembrane helix</keyword>
<dbReference type="GO" id="GO:0016020">
    <property type="term" value="C:membrane"/>
    <property type="evidence" value="ECO:0007669"/>
    <property type="project" value="TreeGrafter"/>
</dbReference>
<accession>A0A3S0PG36</accession>
<feature type="compositionally biased region" description="Basic and acidic residues" evidence="1">
    <location>
        <begin position="31"/>
        <end position="45"/>
    </location>
</feature>
<organism evidence="4 5">
    <name type="scientific">Dyella choica</name>
    <dbReference type="NCBI Taxonomy" id="1927959"/>
    <lineage>
        <taxon>Bacteria</taxon>
        <taxon>Pseudomonadati</taxon>
        <taxon>Pseudomonadota</taxon>
        <taxon>Gammaproteobacteria</taxon>
        <taxon>Lysobacterales</taxon>
        <taxon>Rhodanobacteraceae</taxon>
        <taxon>Dyella</taxon>
    </lineage>
</organism>
<feature type="transmembrane region" description="Helical" evidence="2">
    <location>
        <begin position="200"/>
        <end position="228"/>
    </location>
</feature>
<keyword evidence="4" id="KW-0012">Acyltransferase</keyword>
<keyword evidence="4" id="KW-0808">Transferase</keyword>
<comment type="caution">
    <text evidence="4">The sequence shown here is derived from an EMBL/GenBank/DDBJ whole genome shotgun (WGS) entry which is preliminary data.</text>
</comment>
<evidence type="ECO:0000259" key="3">
    <source>
        <dbReference type="Pfam" id="PF01757"/>
    </source>
</evidence>
<reference evidence="4 5" key="1">
    <citation type="submission" date="2018-12" db="EMBL/GenBank/DDBJ databases">
        <title>Dyella dinghuensis sp. nov. DHOA06 and Dyella choica sp. nov. 4M-K27, isolated from forest soil.</title>
        <authorList>
            <person name="Qiu L.-H."/>
            <person name="Gao Z.-H."/>
        </authorList>
    </citation>
    <scope>NUCLEOTIDE SEQUENCE [LARGE SCALE GENOMIC DNA]</scope>
    <source>
        <strain evidence="4 5">4M-K27</strain>
    </source>
</reference>
<evidence type="ECO:0000256" key="1">
    <source>
        <dbReference type="SAM" id="MobiDB-lite"/>
    </source>
</evidence>
<feature type="transmembrane region" description="Helical" evidence="2">
    <location>
        <begin position="327"/>
        <end position="346"/>
    </location>
</feature>
<dbReference type="Proteomes" id="UP000274358">
    <property type="component" value="Unassembled WGS sequence"/>
</dbReference>
<keyword evidence="2" id="KW-0812">Transmembrane</keyword>
<dbReference type="GO" id="GO:0016747">
    <property type="term" value="F:acyltransferase activity, transferring groups other than amino-acyl groups"/>
    <property type="evidence" value="ECO:0007669"/>
    <property type="project" value="InterPro"/>
</dbReference>
<keyword evidence="2" id="KW-0472">Membrane</keyword>
<name>A0A3S0PG36_9GAMM</name>
<protein>
    <submittedName>
        <fullName evidence="4">Acyltransferase</fullName>
    </submittedName>
</protein>
<feature type="transmembrane region" description="Helical" evidence="2">
    <location>
        <begin position="397"/>
        <end position="416"/>
    </location>
</feature>
<feature type="transmembrane region" description="Helical" evidence="2">
    <location>
        <begin position="110"/>
        <end position="130"/>
    </location>
</feature>
<feature type="region of interest" description="Disordered" evidence="1">
    <location>
        <begin position="14"/>
        <end position="57"/>
    </location>
</feature>
<feature type="transmembrane region" description="Helical" evidence="2">
    <location>
        <begin position="274"/>
        <end position="292"/>
    </location>
</feature>
<feature type="domain" description="Acyltransferase 3" evidence="3">
    <location>
        <begin position="74"/>
        <end position="392"/>
    </location>
</feature>
<gene>
    <name evidence="4" type="ORF">EKH80_19185</name>
</gene>
<evidence type="ECO:0000256" key="2">
    <source>
        <dbReference type="SAM" id="Phobius"/>
    </source>
</evidence>
<proteinExistence type="predicted"/>
<feature type="transmembrane region" description="Helical" evidence="2">
    <location>
        <begin position="235"/>
        <end position="254"/>
    </location>
</feature>
<dbReference type="PANTHER" id="PTHR23028:SF131">
    <property type="entry name" value="BLR2367 PROTEIN"/>
    <property type="match status" value="1"/>
</dbReference>
<dbReference type="PANTHER" id="PTHR23028">
    <property type="entry name" value="ACETYLTRANSFERASE"/>
    <property type="match status" value="1"/>
</dbReference>
<dbReference type="Pfam" id="PF01757">
    <property type="entry name" value="Acyl_transf_3"/>
    <property type="match status" value="1"/>
</dbReference>
<sequence length="458" mass="50761">MPWKAAFPSHLPHFRRNHGAVRGRSSALSGRRTDARLRNREDLHSGQRSGPPPGNQTCPDEHLLQMSTQGKKLAWIQALRGIAALMVVMVHDRGALVGDGGAGRMVANALLPMAMGVDLFFLISGFLMVLTTRDFDGSKAYAWAFTAKRIARIWPLYAIVTLLAIAVDHHGLHGFADRSVLLPYLEGLAFIPHNPAASGLYFQMAVGVAWTLCFECYFYLVFALCMLFGRWRYGVMAGWFALTLIAIPVLRGGYHLGVASQPLVEWSRYANLAINPIVWEFVFGMLAGWLYLSQFTIKRNVMIYSSVVLLTATLLIGWHRIGMVNFFGPAGWGAPLTILFLGAVMLAKNGAMRVPAGLVWLGEASYSLYLVHVYVFVLAQRVMMPIPMGADSFRAMLFVARPVLAVMGAWLVFRYVEAPASAWVRKCLLQMTHRRHAQRSLPAWAGPESSARRISDGP</sequence>
<keyword evidence="5" id="KW-1185">Reference proteome</keyword>
<dbReference type="EMBL" id="RYYV01000019">
    <property type="protein sequence ID" value="RUL71071.1"/>
    <property type="molecule type" value="Genomic_DNA"/>
</dbReference>
<feature type="transmembrane region" description="Helical" evidence="2">
    <location>
        <begin position="150"/>
        <end position="167"/>
    </location>
</feature>
<dbReference type="GO" id="GO:0000271">
    <property type="term" value="P:polysaccharide biosynthetic process"/>
    <property type="evidence" value="ECO:0007669"/>
    <property type="project" value="TreeGrafter"/>
</dbReference>
<feature type="transmembrane region" description="Helical" evidence="2">
    <location>
        <begin position="73"/>
        <end position="90"/>
    </location>
</feature>
<evidence type="ECO:0000313" key="5">
    <source>
        <dbReference type="Proteomes" id="UP000274358"/>
    </source>
</evidence>
<dbReference type="InterPro" id="IPR050879">
    <property type="entry name" value="Acyltransferase_3"/>
</dbReference>
<evidence type="ECO:0000313" key="4">
    <source>
        <dbReference type="EMBL" id="RUL71071.1"/>
    </source>
</evidence>
<feature type="transmembrane region" description="Helical" evidence="2">
    <location>
        <begin position="301"/>
        <end position="321"/>
    </location>
</feature>